<dbReference type="PANTHER" id="PTHR38113">
    <property type="match status" value="1"/>
</dbReference>
<reference evidence="3" key="1">
    <citation type="submission" date="2018-03" db="EMBL/GenBank/DDBJ databases">
        <authorList>
            <person name="Guldener U."/>
        </authorList>
    </citation>
    <scope>NUCLEOTIDE SEQUENCE</scope>
</reference>
<dbReference type="InterPro" id="IPR018744">
    <property type="entry name" value="DUF2293"/>
</dbReference>
<keyword evidence="4" id="KW-1185">Reference proteome</keyword>
<feature type="region of interest" description="Disordered" evidence="1">
    <location>
        <begin position="1"/>
        <end position="46"/>
    </location>
</feature>
<dbReference type="GO" id="GO:0000931">
    <property type="term" value="C:gamma-tubulin ring complex"/>
    <property type="evidence" value="ECO:0007669"/>
    <property type="project" value="InterPro"/>
</dbReference>
<protein>
    <recommendedName>
        <fullName evidence="2">DUF2293 domain-containing protein</fullName>
    </recommendedName>
</protein>
<comment type="caution">
    <text evidence="3">The sequence shown here is derived from an EMBL/GenBank/DDBJ whole genome shotgun (WGS) entry which is preliminary data.</text>
</comment>
<accession>A0AAE8N0K0</accession>
<gene>
    <name evidence="3" type="ORF">DNG_06560</name>
</gene>
<evidence type="ECO:0000313" key="3">
    <source>
        <dbReference type="EMBL" id="SPO03877.1"/>
    </source>
</evidence>
<sequence>MEGVRRTAVASDGRDRPKRAPKPIFDRTKQPPAGLVAKSPPPQPKLKHQSYFEFVENTNKKKPLEYQITLDREPPPGFTFVPIGKPELTGLCKELSREKEVMIFMVSTSRDYTNELSMHTSRIGHHIREAIVDEARASLGHRHNPQEAVSNGTPEPIPETQEEINAQADAAIRELFPRIPNTDRQQIIDHAFRMGAKFHGEPVVGLIQDISLSRRVQLAVLAHIRHRHTRYDALLRETTWQHARKTVEAVCLDMIVKWRGDEENGRDNLDSILREVVVISDSEEDEDDDESDLDSDELTIISPPKTVQAPKDAGVPTTYVHAAMMPGGKPVVDKRAAAQQAVDILHEIATILNCNIDRRTLSICISMIENGVNPEALSSVIKELRQVAQEGEYQVEDRRTK</sequence>
<dbReference type="AlphaFoldDB" id="A0AAE8N0K0"/>
<dbReference type="Pfam" id="PF10056">
    <property type="entry name" value="DUF2293"/>
    <property type="match status" value="1"/>
</dbReference>
<dbReference type="EMBL" id="ONZQ02000009">
    <property type="protein sequence ID" value="SPO03877.1"/>
    <property type="molecule type" value="Genomic_DNA"/>
</dbReference>
<dbReference type="Proteomes" id="UP001187682">
    <property type="component" value="Unassembled WGS sequence"/>
</dbReference>
<evidence type="ECO:0000313" key="4">
    <source>
        <dbReference type="Proteomes" id="UP001187682"/>
    </source>
</evidence>
<dbReference type="PANTHER" id="PTHR38113:SF1">
    <property type="entry name" value="DUF2293 DOMAIN-CONTAINING PROTEIN"/>
    <property type="match status" value="1"/>
</dbReference>
<dbReference type="Pfam" id="PF12554">
    <property type="entry name" value="MOZART1"/>
    <property type="match status" value="1"/>
</dbReference>
<dbReference type="GO" id="GO:0033566">
    <property type="term" value="P:gamma-tubulin complex localization"/>
    <property type="evidence" value="ECO:0007669"/>
    <property type="project" value="InterPro"/>
</dbReference>
<evidence type="ECO:0000259" key="2">
    <source>
        <dbReference type="Pfam" id="PF10056"/>
    </source>
</evidence>
<proteinExistence type="predicted"/>
<dbReference type="InterPro" id="IPR022214">
    <property type="entry name" value="MZT1"/>
</dbReference>
<feature type="domain" description="DUF2293" evidence="2">
    <location>
        <begin position="171"/>
        <end position="259"/>
    </location>
</feature>
<evidence type="ECO:0000256" key="1">
    <source>
        <dbReference type="SAM" id="MobiDB-lite"/>
    </source>
</evidence>
<name>A0AAE8N0K0_9PEZI</name>
<organism evidence="3 4">
    <name type="scientific">Cephalotrichum gorgonifer</name>
    <dbReference type="NCBI Taxonomy" id="2041049"/>
    <lineage>
        <taxon>Eukaryota</taxon>
        <taxon>Fungi</taxon>
        <taxon>Dikarya</taxon>
        <taxon>Ascomycota</taxon>
        <taxon>Pezizomycotina</taxon>
        <taxon>Sordariomycetes</taxon>
        <taxon>Hypocreomycetidae</taxon>
        <taxon>Microascales</taxon>
        <taxon>Microascaceae</taxon>
        <taxon>Cephalotrichum</taxon>
    </lineage>
</organism>